<dbReference type="InterPro" id="IPR050331">
    <property type="entry name" value="Zinc_finger"/>
</dbReference>
<dbReference type="EMBL" id="DS547109">
    <property type="protein sequence ID" value="EDR06149.1"/>
    <property type="molecule type" value="Genomic_DNA"/>
</dbReference>
<dbReference type="OrthoDB" id="654211at2759"/>
<evidence type="ECO:0000256" key="2">
    <source>
        <dbReference type="SAM" id="MobiDB-lite"/>
    </source>
</evidence>
<evidence type="ECO:0000259" key="3">
    <source>
        <dbReference type="PROSITE" id="PS50157"/>
    </source>
</evidence>
<dbReference type="InParanoid" id="B0DGG0"/>
<organism evidence="5">
    <name type="scientific">Laccaria bicolor (strain S238N-H82 / ATCC MYA-4686)</name>
    <name type="common">Bicoloured deceiver</name>
    <name type="synonym">Laccaria laccata var. bicolor</name>
    <dbReference type="NCBI Taxonomy" id="486041"/>
    <lineage>
        <taxon>Eukaryota</taxon>
        <taxon>Fungi</taxon>
        <taxon>Dikarya</taxon>
        <taxon>Basidiomycota</taxon>
        <taxon>Agaricomycotina</taxon>
        <taxon>Agaricomycetes</taxon>
        <taxon>Agaricomycetidae</taxon>
        <taxon>Agaricales</taxon>
        <taxon>Agaricineae</taxon>
        <taxon>Hydnangiaceae</taxon>
        <taxon>Laccaria</taxon>
    </lineage>
</organism>
<sequence>MPASRKAQAAAKAAKSTSFEVPSVLAVAPPGGAVCDICNKVLSRKHDLSRHKKTHNPVKDFICACCNRGWSNLQELNIHLDRKAGNKPHKCPFTDCEFKTADPASLTRHKKNIHQYVPQVGPRDPTSRSAKSRQRRARKDPSESFRRYSESYRSRCSSPSGSSSASSSDFPSTPSDRSSLDLSTCIEDLCLHDIGPEGVFVPWTFPWESVVDDPNFELSCPSSHGFFLHRRVTPEDPSATPRDTHAAHESSSVTRGHEQGCQDIQVLGSGKSEEQLLTKSSTKKSPDHTDSDPSNIHLPLLSLPYPFITFMDSIEAASSPNFNGYYHHRVLQQETEMFNNVIVAHSPQHEQVPVQYYGDLPAPQESVDFDLTPAPFNVDAAIFAQLSQFEQNPYAPYQQLDFNLDMGTLKQNSYTPQEPTEQQFNCDFGQGMFEQNPFAPQEPSCQEFHLDLDLDQGTVEQELFSPQEPIYQQLDFNLDQGMDLMALTVEQQQLQQGISDMMANTQYLYNGYIYQ</sequence>
<keyword evidence="5" id="KW-1185">Reference proteome</keyword>
<dbReference type="HOGENOM" id="CLU_503490_0_0_1"/>
<feature type="compositionally biased region" description="Low complexity" evidence="2">
    <location>
        <begin position="154"/>
        <end position="177"/>
    </location>
</feature>
<dbReference type="SMART" id="SM00355">
    <property type="entry name" value="ZnF_C2H2"/>
    <property type="match status" value="2"/>
</dbReference>
<keyword evidence="1" id="KW-0479">Metal-binding</keyword>
<dbReference type="PANTHER" id="PTHR16515">
    <property type="entry name" value="PR DOMAIN ZINC FINGER PROTEIN"/>
    <property type="match status" value="1"/>
</dbReference>
<evidence type="ECO:0000313" key="4">
    <source>
        <dbReference type="EMBL" id="EDR06149.1"/>
    </source>
</evidence>
<evidence type="ECO:0000256" key="1">
    <source>
        <dbReference type="PROSITE-ProRule" id="PRU00042"/>
    </source>
</evidence>
<feature type="compositionally biased region" description="Basic and acidic residues" evidence="2">
    <location>
        <begin position="139"/>
        <end position="153"/>
    </location>
</feature>
<dbReference type="Gene3D" id="3.30.160.60">
    <property type="entry name" value="Classic Zinc Finger"/>
    <property type="match status" value="1"/>
</dbReference>
<dbReference type="GO" id="GO:0010468">
    <property type="term" value="P:regulation of gene expression"/>
    <property type="evidence" value="ECO:0007669"/>
    <property type="project" value="TreeGrafter"/>
</dbReference>
<reference evidence="4 5" key="1">
    <citation type="journal article" date="2008" name="Nature">
        <title>The genome of Laccaria bicolor provides insights into mycorrhizal symbiosis.</title>
        <authorList>
            <person name="Martin F."/>
            <person name="Aerts A."/>
            <person name="Ahren D."/>
            <person name="Brun A."/>
            <person name="Danchin E.G.J."/>
            <person name="Duchaussoy F."/>
            <person name="Gibon J."/>
            <person name="Kohler A."/>
            <person name="Lindquist E."/>
            <person name="Pereda V."/>
            <person name="Salamov A."/>
            <person name="Shapiro H.J."/>
            <person name="Wuyts J."/>
            <person name="Blaudez D."/>
            <person name="Buee M."/>
            <person name="Brokstein P."/>
            <person name="Canbaeck B."/>
            <person name="Cohen D."/>
            <person name="Courty P.E."/>
            <person name="Coutinho P.M."/>
            <person name="Delaruelle C."/>
            <person name="Detter J.C."/>
            <person name="Deveau A."/>
            <person name="DiFazio S."/>
            <person name="Duplessis S."/>
            <person name="Fraissinet-Tachet L."/>
            <person name="Lucic E."/>
            <person name="Frey-Klett P."/>
            <person name="Fourrey C."/>
            <person name="Feussner I."/>
            <person name="Gay G."/>
            <person name="Grimwood J."/>
            <person name="Hoegger P.J."/>
            <person name="Jain P."/>
            <person name="Kilaru S."/>
            <person name="Labbe J."/>
            <person name="Lin Y.C."/>
            <person name="Legue V."/>
            <person name="Le Tacon F."/>
            <person name="Marmeisse R."/>
            <person name="Melayah D."/>
            <person name="Montanini B."/>
            <person name="Muratet M."/>
            <person name="Nehls U."/>
            <person name="Niculita-Hirzel H."/>
            <person name="Oudot-Le Secq M.P."/>
            <person name="Peter M."/>
            <person name="Quesneville H."/>
            <person name="Rajashekar B."/>
            <person name="Reich M."/>
            <person name="Rouhier N."/>
            <person name="Schmutz J."/>
            <person name="Yin T."/>
            <person name="Chalot M."/>
            <person name="Henrissat B."/>
            <person name="Kuees U."/>
            <person name="Lucas S."/>
            <person name="Van de Peer Y."/>
            <person name="Podila G.K."/>
            <person name="Polle A."/>
            <person name="Pukkila P.J."/>
            <person name="Richardson P.M."/>
            <person name="Rouze P."/>
            <person name="Sanders I.R."/>
            <person name="Stajich J.E."/>
            <person name="Tunlid A."/>
            <person name="Tuskan G."/>
            <person name="Grigoriev I.V."/>
        </authorList>
    </citation>
    <scope>NUCLEOTIDE SEQUENCE [LARGE SCALE GENOMIC DNA]</scope>
    <source>
        <strain evidence="5">S238N-H82 / ATCC MYA-4686</strain>
    </source>
</reference>
<dbReference type="GO" id="GO:0008270">
    <property type="term" value="F:zinc ion binding"/>
    <property type="evidence" value="ECO:0007669"/>
    <property type="project" value="UniProtKB-KW"/>
</dbReference>
<dbReference type="AlphaFoldDB" id="B0DGG0"/>
<gene>
    <name evidence="4" type="ORF">LACBIDRAFT_294677</name>
</gene>
<dbReference type="SUPFAM" id="SSF57667">
    <property type="entry name" value="beta-beta-alpha zinc fingers"/>
    <property type="match status" value="1"/>
</dbReference>
<dbReference type="Proteomes" id="UP000001194">
    <property type="component" value="Unassembled WGS sequence"/>
</dbReference>
<name>B0DGG0_LACBS</name>
<dbReference type="PANTHER" id="PTHR16515:SF21">
    <property type="entry name" value="PR DOMAIN ZINC FINGER PROTEIN 13"/>
    <property type="match status" value="1"/>
</dbReference>
<keyword evidence="1" id="KW-0863">Zinc-finger</keyword>
<feature type="region of interest" description="Disordered" evidence="2">
    <location>
        <begin position="113"/>
        <end position="177"/>
    </location>
</feature>
<dbReference type="PROSITE" id="PS50157">
    <property type="entry name" value="ZINC_FINGER_C2H2_2"/>
    <property type="match status" value="2"/>
</dbReference>
<dbReference type="InterPro" id="IPR036236">
    <property type="entry name" value="Znf_C2H2_sf"/>
</dbReference>
<feature type="domain" description="C2H2-type" evidence="3">
    <location>
        <begin position="61"/>
        <end position="88"/>
    </location>
</feature>
<dbReference type="GeneID" id="6078748"/>
<protein>
    <submittedName>
        <fullName evidence="4">Predicted protein</fullName>
    </submittedName>
</protein>
<dbReference type="KEGG" id="lbc:LACBIDRAFT_294677"/>
<dbReference type="STRING" id="486041.B0DGG0"/>
<accession>B0DGG0</accession>
<keyword evidence="1" id="KW-0862">Zinc</keyword>
<dbReference type="InterPro" id="IPR013087">
    <property type="entry name" value="Znf_C2H2_type"/>
</dbReference>
<feature type="region of interest" description="Disordered" evidence="2">
    <location>
        <begin position="232"/>
        <end position="295"/>
    </location>
</feature>
<proteinExistence type="predicted"/>
<dbReference type="GO" id="GO:0005634">
    <property type="term" value="C:nucleus"/>
    <property type="evidence" value="ECO:0007669"/>
    <property type="project" value="TreeGrafter"/>
</dbReference>
<dbReference type="RefSeq" id="XP_001883010.1">
    <property type="nucleotide sequence ID" value="XM_001882975.1"/>
</dbReference>
<dbReference type="PROSITE" id="PS00028">
    <property type="entry name" value="ZINC_FINGER_C2H2_1"/>
    <property type="match status" value="1"/>
</dbReference>
<feature type="domain" description="C2H2-type" evidence="3">
    <location>
        <begin position="33"/>
        <end position="60"/>
    </location>
</feature>
<evidence type="ECO:0000313" key="5">
    <source>
        <dbReference type="Proteomes" id="UP000001194"/>
    </source>
</evidence>